<dbReference type="RefSeq" id="WP_420905167.1">
    <property type="nucleotide sequence ID" value="NZ_BAAFGK010000004.1"/>
</dbReference>
<dbReference type="PANTHER" id="PTHR30386">
    <property type="entry name" value="MEMBRANE FUSION SUBUNIT OF EMRAB-TOLC MULTIDRUG EFFLUX PUMP"/>
    <property type="match status" value="1"/>
</dbReference>
<dbReference type="EMBL" id="BAAFGK010000004">
    <property type="protein sequence ID" value="GAB0057470.1"/>
    <property type="molecule type" value="Genomic_DNA"/>
</dbReference>
<keyword evidence="14" id="KW-1185">Reference proteome</keyword>
<evidence type="ECO:0000256" key="6">
    <source>
        <dbReference type="ARBA" id="ARBA00022692"/>
    </source>
</evidence>
<evidence type="ECO:0000256" key="3">
    <source>
        <dbReference type="ARBA" id="ARBA00022448"/>
    </source>
</evidence>
<dbReference type="InterPro" id="IPR011053">
    <property type="entry name" value="Single_hybrid_motif"/>
</dbReference>
<evidence type="ECO:0000259" key="11">
    <source>
        <dbReference type="Pfam" id="PF25994"/>
    </source>
</evidence>
<dbReference type="Gene3D" id="2.40.50.100">
    <property type="match status" value="1"/>
</dbReference>
<comment type="caution">
    <text evidence="13">The sequence shown here is derived from an EMBL/GenBank/DDBJ whole genome shotgun (WGS) entry which is preliminary data.</text>
</comment>
<accession>A0ABQ0C9U0</accession>
<keyword evidence="3 9" id="KW-0813">Transport</keyword>
<keyword evidence="6 9" id="KW-0812">Transmembrane</keyword>
<dbReference type="Gene3D" id="2.40.30.170">
    <property type="match status" value="1"/>
</dbReference>
<organism evidence="13 14">
    <name type="scientific">Candidatus Magnetaquiglobus chichijimensis</name>
    <dbReference type="NCBI Taxonomy" id="3141448"/>
    <lineage>
        <taxon>Bacteria</taxon>
        <taxon>Pseudomonadati</taxon>
        <taxon>Pseudomonadota</taxon>
        <taxon>Magnetococcia</taxon>
        <taxon>Magnetococcales</taxon>
        <taxon>Candidatus Magnetaquicoccaceae</taxon>
        <taxon>Candidatus Magnetaquiglobus</taxon>
    </lineage>
</organism>
<keyword evidence="8 9" id="KW-0472">Membrane</keyword>
<evidence type="ECO:0000313" key="13">
    <source>
        <dbReference type="EMBL" id="GAB0057470.1"/>
    </source>
</evidence>
<keyword evidence="4 9" id="KW-1003">Cell membrane</keyword>
<dbReference type="Pfam" id="PF25994">
    <property type="entry name" value="HH_AprE"/>
    <property type="match status" value="1"/>
</dbReference>
<feature type="coiled-coil region" evidence="10">
    <location>
        <begin position="160"/>
        <end position="194"/>
    </location>
</feature>
<dbReference type="Proteomes" id="UP001628193">
    <property type="component" value="Unassembled WGS sequence"/>
</dbReference>
<evidence type="ECO:0000256" key="10">
    <source>
        <dbReference type="SAM" id="Coils"/>
    </source>
</evidence>
<dbReference type="NCBIfam" id="TIGR01843">
    <property type="entry name" value="type_I_hlyD"/>
    <property type="match status" value="1"/>
</dbReference>
<sequence>MSGMPVVPMSGDEIDDGVGRGHHLVVSLFVGLFVGMMIWGSYGMLDVVSYAQGEVTPSTMLKQVQHLEGGVIRRILVKEGETVRKGQPLVELESVASDSDVGELTARIASLEVDNARLQAEAGGAEKIIFSATMKKNHPDLVARAEELFASNRAKRHEKLASLRESVAGQKQAIQEVQSRIRGNKKRLSLVEEQVKISGELLKKDITNRYSHLDLLKEQHQISGAIETDAQTLLRTEAAYKEAQANLAAVGHEFEEAAREKLAENRRQMTELSVRLQKFENNQSRTVLTAPVDGVVKNLYVVTEGGVIPPGGTALDLVPGEDRLVVEAKLPIQDIGYVSVGQTAFITLTSADASRFGKLAGTVVLISPDAQATKEGNHYYKVRVETDRAYFEKGRMRYQLFPGMIVRCAIHTGQRSVIEYLFYPVMSFMDPALTER</sequence>
<evidence type="ECO:0000256" key="1">
    <source>
        <dbReference type="ARBA" id="ARBA00004377"/>
    </source>
</evidence>
<feature type="coiled-coil region" evidence="10">
    <location>
        <begin position="240"/>
        <end position="282"/>
    </location>
</feature>
<evidence type="ECO:0000256" key="2">
    <source>
        <dbReference type="ARBA" id="ARBA00009477"/>
    </source>
</evidence>
<dbReference type="Pfam" id="PF26002">
    <property type="entry name" value="Beta-barrel_AprE"/>
    <property type="match status" value="1"/>
</dbReference>
<evidence type="ECO:0000313" key="14">
    <source>
        <dbReference type="Proteomes" id="UP001628193"/>
    </source>
</evidence>
<dbReference type="InterPro" id="IPR050739">
    <property type="entry name" value="MFP"/>
</dbReference>
<evidence type="ECO:0000256" key="5">
    <source>
        <dbReference type="ARBA" id="ARBA00022519"/>
    </source>
</evidence>
<dbReference type="SUPFAM" id="SSF111369">
    <property type="entry name" value="HlyD-like secretion proteins"/>
    <property type="match status" value="1"/>
</dbReference>
<reference evidence="13 14" key="2">
    <citation type="submission" date="2024-09" db="EMBL/GenBank/DDBJ databases">
        <title>Draft genome sequence of Candidatus Magnetaquicoccaceae bacterium FCR-1.</title>
        <authorList>
            <person name="Shimoshige H."/>
            <person name="Shimamura S."/>
            <person name="Taoka A."/>
            <person name="Kobayashi H."/>
            <person name="Maekawa T."/>
        </authorList>
    </citation>
    <scope>NUCLEOTIDE SEQUENCE [LARGE SCALE GENOMIC DNA]</scope>
    <source>
        <strain evidence="13 14">FCR-1</strain>
    </source>
</reference>
<keyword evidence="10" id="KW-0175">Coiled coil</keyword>
<keyword evidence="5 9" id="KW-0997">Cell inner membrane</keyword>
<name>A0ABQ0C9U0_9PROT</name>
<protein>
    <recommendedName>
        <fullName evidence="9">Membrane fusion protein (MFP) family protein</fullName>
    </recommendedName>
</protein>
<dbReference type="InterPro" id="IPR058982">
    <property type="entry name" value="Beta-barrel_AprE"/>
</dbReference>
<evidence type="ECO:0000256" key="7">
    <source>
        <dbReference type="ARBA" id="ARBA00022989"/>
    </source>
</evidence>
<evidence type="ECO:0000259" key="12">
    <source>
        <dbReference type="Pfam" id="PF26002"/>
    </source>
</evidence>
<gene>
    <name evidence="13" type="primary">hlyD_1</name>
    <name evidence="13" type="ORF">SIID45300_01798</name>
</gene>
<proteinExistence type="inferred from homology"/>
<dbReference type="SUPFAM" id="SSF51230">
    <property type="entry name" value="Single hybrid motif"/>
    <property type="match status" value="1"/>
</dbReference>
<dbReference type="InterPro" id="IPR058781">
    <property type="entry name" value="HH_AprE-like"/>
</dbReference>
<keyword evidence="7 9" id="KW-1133">Transmembrane helix</keyword>
<comment type="subcellular location">
    <subcellularLocation>
        <location evidence="1 9">Cell inner membrane</location>
        <topology evidence="1 9">Single-pass membrane protein</topology>
    </subcellularLocation>
</comment>
<dbReference type="PRINTS" id="PR01490">
    <property type="entry name" value="RTXTOXIND"/>
</dbReference>
<comment type="similarity">
    <text evidence="2 9">Belongs to the membrane fusion protein (MFP) (TC 8.A.1) family.</text>
</comment>
<dbReference type="PANTHER" id="PTHR30386:SF26">
    <property type="entry name" value="TRANSPORT PROTEIN COMB"/>
    <property type="match status" value="1"/>
</dbReference>
<feature type="transmembrane region" description="Helical" evidence="9">
    <location>
        <begin position="21"/>
        <end position="42"/>
    </location>
</feature>
<evidence type="ECO:0000256" key="8">
    <source>
        <dbReference type="ARBA" id="ARBA00023136"/>
    </source>
</evidence>
<dbReference type="InterPro" id="IPR010129">
    <property type="entry name" value="T1SS_HlyD"/>
</dbReference>
<evidence type="ECO:0000256" key="4">
    <source>
        <dbReference type="ARBA" id="ARBA00022475"/>
    </source>
</evidence>
<feature type="domain" description="AprE-like long alpha-helical hairpin" evidence="11">
    <location>
        <begin position="98"/>
        <end position="278"/>
    </location>
</feature>
<evidence type="ECO:0000256" key="9">
    <source>
        <dbReference type="RuleBase" id="RU365093"/>
    </source>
</evidence>
<feature type="domain" description="AprE-like beta-barrel" evidence="12">
    <location>
        <begin position="324"/>
        <end position="413"/>
    </location>
</feature>
<reference evidence="13 14" key="1">
    <citation type="submission" date="2024-05" db="EMBL/GenBank/DDBJ databases">
        <authorList>
            <consortium name="Candidatus Magnetaquicoccaceae bacterium FCR-1 genome sequencing consortium"/>
            <person name="Shimoshige H."/>
            <person name="Shimamura S."/>
            <person name="Taoka A."/>
            <person name="Kobayashi H."/>
            <person name="Maekawa T."/>
        </authorList>
    </citation>
    <scope>NUCLEOTIDE SEQUENCE [LARGE SCALE GENOMIC DNA]</scope>
    <source>
        <strain evidence="13 14">FCR-1</strain>
    </source>
</reference>